<dbReference type="AlphaFoldDB" id="A0A9Q1GMC6"/>
<dbReference type="GO" id="GO:0016413">
    <property type="term" value="F:O-acetyltransferase activity"/>
    <property type="evidence" value="ECO:0007669"/>
    <property type="project" value="InterPro"/>
</dbReference>
<feature type="region of interest" description="Disordered" evidence="2">
    <location>
        <begin position="49"/>
        <end position="82"/>
    </location>
</feature>
<evidence type="ECO:0000259" key="3">
    <source>
        <dbReference type="Pfam" id="PF13839"/>
    </source>
</evidence>
<evidence type="ECO:0000313" key="4">
    <source>
        <dbReference type="EMBL" id="KAJ8423371.1"/>
    </source>
</evidence>
<evidence type="ECO:0000313" key="5">
    <source>
        <dbReference type="Proteomes" id="UP001153076"/>
    </source>
</evidence>
<dbReference type="EMBL" id="JAKOGI010001983">
    <property type="protein sequence ID" value="KAJ8423371.1"/>
    <property type="molecule type" value="Genomic_DNA"/>
</dbReference>
<name>A0A9Q1GMC6_9CARY</name>
<comment type="similarity">
    <text evidence="1">Belongs to the PC-esterase family. TBL subfamily.</text>
</comment>
<dbReference type="OrthoDB" id="630188at2759"/>
<accession>A0A9Q1GMC6</accession>
<dbReference type="Proteomes" id="UP001153076">
    <property type="component" value="Unassembled WGS sequence"/>
</dbReference>
<evidence type="ECO:0000256" key="2">
    <source>
        <dbReference type="SAM" id="MobiDB-lite"/>
    </source>
</evidence>
<dbReference type="PANTHER" id="PTHR32285:SF38">
    <property type="entry name" value="OS01G0614300 PROTEIN"/>
    <property type="match status" value="1"/>
</dbReference>
<keyword evidence="5" id="KW-1185">Reference proteome</keyword>
<dbReference type="Pfam" id="PF13839">
    <property type="entry name" value="PC-Esterase"/>
    <property type="match status" value="1"/>
</dbReference>
<proteinExistence type="inferred from homology"/>
<protein>
    <recommendedName>
        <fullName evidence="3">Trichome birefringence-like C-terminal domain-containing protein</fullName>
    </recommendedName>
</protein>
<reference evidence="4" key="1">
    <citation type="submission" date="2022-04" db="EMBL/GenBank/DDBJ databases">
        <title>Carnegiea gigantea Genome sequencing and assembly v2.</title>
        <authorList>
            <person name="Copetti D."/>
            <person name="Sanderson M.J."/>
            <person name="Burquez A."/>
            <person name="Wojciechowski M.F."/>
        </authorList>
    </citation>
    <scope>NUCLEOTIDE SEQUENCE</scope>
    <source>
        <strain evidence="4">SGP5-SGP5p</strain>
        <tissue evidence="4">Aerial part</tissue>
    </source>
</reference>
<feature type="domain" description="Trichome birefringence-like C-terminal" evidence="3">
    <location>
        <begin position="5"/>
        <end position="152"/>
    </location>
</feature>
<comment type="caution">
    <text evidence="4">The sequence shown here is derived from an EMBL/GenBank/DDBJ whole genome shotgun (WGS) entry which is preliminary data.</text>
</comment>
<gene>
    <name evidence="4" type="ORF">Cgig2_026789</name>
</gene>
<dbReference type="GO" id="GO:0005794">
    <property type="term" value="C:Golgi apparatus"/>
    <property type="evidence" value="ECO:0007669"/>
    <property type="project" value="TreeGrafter"/>
</dbReference>
<dbReference type="InterPro" id="IPR026057">
    <property type="entry name" value="TBL_C"/>
</dbReference>
<feature type="compositionally biased region" description="Polar residues" evidence="2">
    <location>
        <begin position="59"/>
        <end position="82"/>
    </location>
</feature>
<sequence length="163" mass="18787">MLHNSFNRWDLFQYKGELIEDMPMEQAFNLGMATWARWISNNVNPSSSLGAHNLRSTKHNGASTRPDPTQTKNKNTTYQSFPSHSSKLSIERLIEEMSKDTRVVKYLNITKLSPYRRDAYPSVYKSMQWKNGLKKVNLRAFTDCIHWCLLGVLCVTFGIGCCM</sequence>
<evidence type="ECO:0000256" key="1">
    <source>
        <dbReference type="ARBA" id="ARBA00007727"/>
    </source>
</evidence>
<dbReference type="PANTHER" id="PTHR32285">
    <property type="entry name" value="PROTEIN TRICHOME BIREFRINGENCE-LIKE 9-RELATED"/>
    <property type="match status" value="1"/>
</dbReference>
<organism evidence="4 5">
    <name type="scientific">Carnegiea gigantea</name>
    <dbReference type="NCBI Taxonomy" id="171969"/>
    <lineage>
        <taxon>Eukaryota</taxon>
        <taxon>Viridiplantae</taxon>
        <taxon>Streptophyta</taxon>
        <taxon>Embryophyta</taxon>
        <taxon>Tracheophyta</taxon>
        <taxon>Spermatophyta</taxon>
        <taxon>Magnoliopsida</taxon>
        <taxon>eudicotyledons</taxon>
        <taxon>Gunneridae</taxon>
        <taxon>Pentapetalae</taxon>
        <taxon>Caryophyllales</taxon>
        <taxon>Cactineae</taxon>
        <taxon>Cactaceae</taxon>
        <taxon>Cactoideae</taxon>
        <taxon>Echinocereeae</taxon>
        <taxon>Carnegiea</taxon>
    </lineage>
</organism>
<dbReference type="InterPro" id="IPR029962">
    <property type="entry name" value="TBL"/>
</dbReference>